<dbReference type="Proteomes" id="UP000612899">
    <property type="component" value="Unassembled WGS sequence"/>
</dbReference>
<evidence type="ECO:0000313" key="12">
    <source>
        <dbReference type="Proteomes" id="UP000612899"/>
    </source>
</evidence>
<keyword evidence="6" id="KW-0418">Kinase</keyword>
<evidence type="ECO:0000256" key="5">
    <source>
        <dbReference type="ARBA" id="ARBA00022741"/>
    </source>
</evidence>
<evidence type="ECO:0000256" key="2">
    <source>
        <dbReference type="ARBA" id="ARBA00012438"/>
    </source>
</evidence>
<evidence type="ECO:0000256" key="4">
    <source>
        <dbReference type="ARBA" id="ARBA00022679"/>
    </source>
</evidence>
<gene>
    <name evidence="11" type="ORF">Rhe02_87110</name>
</gene>
<evidence type="ECO:0000256" key="6">
    <source>
        <dbReference type="ARBA" id="ARBA00022777"/>
    </source>
</evidence>
<evidence type="ECO:0000256" key="3">
    <source>
        <dbReference type="ARBA" id="ARBA00022553"/>
    </source>
</evidence>
<dbReference type="GO" id="GO:0016020">
    <property type="term" value="C:membrane"/>
    <property type="evidence" value="ECO:0007669"/>
    <property type="project" value="InterPro"/>
</dbReference>
<dbReference type="SUPFAM" id="SSF55874">
    <property type="entry name" value="ATPase domain of HSP90 chaperone/DNA topoisomerase II/histidine kinase"/>
    <property type="match status" value="1"/>
</dbReference>
<dbReference type="InterPro" id="IPR036890">
    <property type="entry name" value="HATPase_C_sf"/>
</dbReference>
<dbReference type="GO" id="GO:0000155">
    <property type="term" value="F:phosphorelay sensor kinase activity"/>
    <property type="evidence" value="ECO:0007669"/>
    <property type="project" value="InterPro"/>
</dbReference>
<sequence length="537" mass="57765">MWSERAQEPTWATLVTQPIGLFGIGIGLFVWIRATAGAARMGPLLIAAGSLWYFGDLQLVADPALARLGSWLFPLHAVVLAHILLAFPDGRLSRAVDRLAVWALYLSTLVIQGLRTLAEDPLPPQLWGGPASQTSIWSPIAGVVGAALTATVIVLIGGRWRGETPAGRRARTPFWISAALAGLVILAGIVVALLRVPPPAQAIVLVLYSLSLAVLAIAALAGVLRTRDGERAIHRALALVHDGSLRDSLAAALDDPHLRLFVRDDSGGYLEAPGATRAGLAPERAVTIVGPARQPLAVLAHDPFLAEQGQQRRLAAAVLLTEHLLPLRSANLAYLRRLHMHDLQEIERRTRDQIRSDLHDGPQHQLSLLQGLIGQARQQLSGSDTQRLLPHIAEVLQQTVRDLREVIDGIYPSALPAIGLRAALESLMRRSPVSLHIDEPAVRWSDQLEYELYLIVSEAVGNARKHANPSRIDIRIQQRAGHVIAEVSDDGQGLALSTREGTGFKNMRGRAAVLGGTLSILAKPGGGTMVRAELPCG</sequence>
<dbReference type="InterPro" id="IPR011712">
    <property type="entry name" value="Sig_transdc_His_kin_sub3_dim/P"/>
</dbReference>
<evidence type="ECO:0000256" key="8">
    <source>
        <dbReference type="ARBA" id="ARBA00023012"/>
    </source>
</evidence>
<organism evidence="11 12">
    <name type="scientific">Rhizocola hellebori</name>
    <dbReference type="NCBI Taxonomy" id="1392758"/>
    <lineage>
        <taxon>Bacteria</taxon>
        <taxon>Bacillati</taxon>
        <taxon>Actinomycetota</taxon>
        <taxon>Actinomycetes</taxon>
        <taxon>Micromonosporales</taxon>
        <taxon>Micromonosporaceae</taxon>
        <taxon>Rhizocola</taxon>
    </lineage>
</organism>
<feature type="transmembrane region" description="Helical" evidence="9">
    <location>
        <begin position="67"/>
        <end position="87"/>
    </location>
</feature>
<protein>
    <recommendedName>
        <fullName evidence="2">histidine kinase</fullName>
        <ecNumber evidence="2">2.7.13.3</ecNumber>
    </recommendedName>
</protein>
<dbReference type="GO" id="GO:0046983">
    <property type="term" value="F:protein dimerization activity"/>
    <property type="evidence" value="ECO:0007669"/>
    <property type="project" value="InterPro"/>
</dbReference>
<dbReference type="SMART" id="SM00387">
    <property type="entry name" value="HATPase_c"/>
    <property type="match status" value="1"/>
</dbReference>
<dbReference type="InterPro" id="IPR003594">
    <property type="entry name" value="HATPase_dom"/>
</dbReference>
<accession>A0A8J3VKM7</accession>
<evidence type="ECO:0000256" key="1">
    <source>
        <dbReference type="ARBA" id="ARBA00000085"/>
    </source>
</evidence>
<dbReference type="EMBL" id="BONY01000101">
    <property type="protein sequence ID" value="GIH10644.1"/>
    <property type="molecule type" value="Genomic_DNA"/>
</dbReference>
<keyword evidence="7" id="KW-0067">ATP-binding</keyword>
<evidence type="ECO:0000256" key="7">
    <source>
        <dbReference type="ARBA" id="ARBA00022840"/>
    </source>
</evidence>
<feature type="transmembrane region" description="Helical" evidence="9">
    <location>
        <begin position="12"/>
        <end position="32"/>
    </location>
</feature>
<feature type="transmembrane region" description="Helical" evidence="9">
    <location>
        <begin position="172"/>
        <end position="194"/>
    </location>
</feature>
<feature type="transmembrane region" description="Helical" evidence="9">
    <location>
        <begin position="137"/>
        <end position="160"/>
    </location>
</feature>
<name>A0A8J3VKM7_9ACTN</name>
<reference evidence="11" key="1">
    <citation type="submission" date="2021-01" db="EMBL/GenBank/DDBJ databases">
        <title>Whole genome shotgun sequence of Rhizocola hellebori NBRC 109834.</title>
        <authorList>
            <person name="Komaki H."/>
            <person name="Tamura T."/>
        </authorList>
    </citation>
    <scope>NUCLEOTIDE SEQUENCE</scope>
    <source>
        <strain evidence="11">NBRC 109834</strain>
    </source>
</reference>
<evidence type="ECO:0000256" key="9">
    <source>
        <dbReference type="SAM" id="Phobius"/>
    </source>
</evidence>
<evidence type="ECO:0000313" key="11">
    <source>
        <dbReference type="EMBL" id="GIH10644.1"/>
    </source>
</evidence>
<keyword evidence="9" id="KW-0812">Transmembrane</keyword>
<proteinExistence type="predicted"/>
<evidence type="ECO:0000259" key="10">
    <source>
        <dbReference type="SMART" id="SM00387"/>
    </source>
</evidence>
<keyword evidence="9" id="KW-1133">Transmembrane helix</keyword>
<dbReference type="Gene3D" id="3.30.565.10">
    <property type="entry name" value="Histidine kinase-like ATPase, C-terminal domain"/>
    <property type="match status" value="1"/>
</dbReference>
<dbReference type="Pfam" id="PF02518">
    <property type="entry name" value="HATPase_c"/>
    <property type="match status" value="1"/>
</dbReference>
<feature type="transmembrane region" description="Helical" evidence="9">
    <location>
        <begin position="200"/>
        <end position="224"/>
    </location>
</feature>
<feature type="domain" description="Histidine kinase/HSP90-like ATPase" evidence="10">
    <location>
        <begin position="447"/>
        <end position="537"/>
    </location>
</feature>
<dbReference type="AlphaFoldDB" id="A0A8J3VKM7"/>
<dbReference type="Pfam" id="PF07730">
    <property type="entry name" value="HisKA_3"/>
    <property type="match status" value="1"/>
</dbReference>
<feature type="transmembrane region" description="Helical" evidence="9">
    <location>
        <begin position="99"/>
        <end position="117"/>
    </location>
</feature>
<dbReference type="InterPro" id="IPR050482">
    <property type="entry name" value="Sensor_HK_TwoCompSys"/>
</dbReference>
<keyword evidence="8" id="KW-0902">Two-component regulatory system</keyword>
<dbReference type="EC" id="2.7.13.3" evidence="2"/>
<keyword evidence="12" id="KW-1185">Reference proteome</keyword>
<comment type="caution">
    <text evidence="11">The sequence shown here is derived from an EMBL/GenBank/DDBJ whole genome shotgun (WGS) entry which is preliminary data.</text>
</comment>
<dbReference type="PANTHER" id="PTHR24421">
    <property type="entry name" value="NITRATE/NITRITE SENSOR PROTEIN NARX-RELATED"/>
    <property type="match status" value="1"/>
</dbReference>
<keyword evidence="5" id="KW-0547">Nucleotide-binding</keyword>
<dbReference type="GO" id="GO:0005524">
    <property type="term" value="F:ATP binding"/>
    <property type="evidence" value="ECO:0007669"/>
    <property type="project" value="UniProtKB-KW"/>
</dbReference>
<dbReference type="PANTHER" id="PTHR24421:SF10">
    <property type="entry name" value="NITRATE_NITRITE SENSOR PROTEIN NARQ"/>
    <property type="match status" value="1"/>
</dbReference>
<keyword evidence="9" id="KW-0472">Membrane</keyword>
<keyword evidence="4" id="KW-0808">Transferase</keyword>
<comment type="catalytic activity">
    <reaction evidence="1">
        <text>ATP + protein L-histidine = ADP + protein N-phospho-L-histidine.</text>
        <dbReference type="EC" id="2.7.13.3"/>
    </reaction>
</comment>
<keyword evidence="3" id="KW-0597">Phosphoprotein</keyword>
<dbReference type="CDD" id="cd16917">
    <property type="entry name" value="HATPase_UhpB-NarQ-NarX-like"/>
    <property type="match status" value="1"/>
</dbReference>